<accession>A0A225M805</accession>
<sequence>MTTSSFDDSVTPEPTDFVGIEITRGRLQSIVDEAGGALIRSAFSHIVREAKDFACAIMSRDGATVVQSAQSVPVFLGTMTHTVGNLLTRFPVDSLKPGEVVGTNDPWLCTGHLFDLTLLAPIHVNGHAVALAAVVAHLTDIGGRGFAVDSKSVFEEGLCLPPLRIANADGIDPTIRAILEANVRMPEQVLGDLGAMLNAVSVIGTRLSALCVETGVTRFHAVCAELEARTERYMRQAIAQLPDGAYATALKSDGVLGKGFELRLEARVKDDEIVMDFAGSTPQIEAAINSCYSYTRAYVVYALKCLLAPRLPFNEGVLRPIRLEAPKGSVVNSTFPAAGAARNLVGHYIPMLVINAMKELMPERAIAECGSPRPIINVSGTDPRNGRMYFAPILVMGGFGARATKDGPSALVFPTNTEAVPVEMIESTCPLLVETKELVPDSGGAGRFRGGLGQRISIRCLHGEATVSLIAQHLDRGPQGVYGGMPGAPTRIIIGDRLIKHLPGPLPLPAGQSVTLDSPGGGGYGPPSKRDPTAVEHDRRQGYVNTAAPAGAYS</sequence>
<keyword evidence="4" id="KW-1185">Reference proteome</keyword>
<proteinExistence type="predicted"/>
<gene>
    <name evidence="3" type="ORF">CEY11_16280</name>
</gene>
<organism evidence="3 4">
    <name type="scientific">Candidimonas nitroreducens</name>
    <dbReference type="NCBI Taxonomy" id="683354"/>
    <lineage>
        <taxon>Bacteria</taxon>
        <taxon>Pseudomonadati</taxon>
        <taxon>Pseudomonadota</taxon>
        <taxon>Betaproteobacteria</taxon>
        <taxon>Burkholderiales</taxon>
        <taxon>Alcaligenaceae</taxon>
        <taxon>Candidimonas</taxon>
    </lineage>
</organism>
<dbReference type="GO" id="GO:0017168">
    <property type="term" value="F:5-oxoprolinase (ATP-hydrolyzing) activity"/>
    <property type="evidence" value="ECO:0007669"/>
    <property type="project" value="TreeGrafter"/>
</dbReference>
<dbReference type="Pfam" id="PF02538">
    <property type="entry name" value="Hydantoinase_B"/>
    <property type="match status" value="1"/>
</dbReference>
<comment type="caution">
    <text evidence="3">The sequence shown here is derived from an EMBL/GenBank/DDBJ whole genome shotgun (WGS) entry which is preliminary data.</text>
</comment>
<name>A0A225M805_9BURK</name>
<dbReference type="RefSeq" id="WP_088604468.1">
    <property type="nucleotide sequence ID" value="NZ_NJIH01000009.1"/>
</dbReference>
<evidence type="ECO:0000313" key="4">
    <source>
        <dbReference type="Proteomes" id="UP000214603"/>
    </source>
</evidence>
<dbReference type="GO" id="GO:0005829">
    <property type="term" value="C:cytosol"/>
    <property type="evidence" value="ECO:0007669"/>
    <property type="project" value="TreeGrafter"/>
</dbReference>
<dbReference type="EMBL" id="NJIH01000009">
    <property type="protein sequence ID" value="OWT57464.1"/>
    <property type="molecule type" value="Genomic_DNA"/>
</dbReference>
<evidence type="ECO:0000313" key="3">
    <source>
        <dbReference type="EMBL" id="OWT57464.1"/>
    </source>
</evidence>
<feature type="domain" description="Hydantoinase B/oxoprolinase" evidence="2">
    <location>
        <begin position="17"/>
        <end position="527"/>
    </location>
</feature>
<feature type="region of interest" description="Disordered" evidence="1">
    <location>
        <begin position="509"/>
        <end position="554"/>
    </location>
</feature>
<reference evidence="4" key="1">
    <citation type="submission" date="2017-06" db="EMBL/GenBank/DDBJ databases">
        <title>Herbaspirillum phytohormonus sp. nov., isolated from the root nodule of Robinia pseudoacacia in lead-zinc mine.</title>
        <authorList>
            <person name="Fan M."/>
            <person name="Lin Y."/>
        </authorList>
    </citation>
    <scope>NUCLEOTIDE SEQUENCE [LARGE SCALE GENOMIC DNA]</scope>
    <source>
        <strain evidence="4">SC-089</strain>
    </source>
</reference>
<evidence type="ECO:0000259" key="2">
    <source>
        <dbReference type="Pfam" id="PF02538"/>
    </source>
</evidence>
<dbReference type="PANTHER" id="PTHR11365:SF23">
    <property type="entry name" value="HYPOTHETICAL 5-OXOPROLINASE (EUROFUNG)-RELATED"/>
    <property type="match status" value="1"/>
</dbReference>
<dbReference type="InterPro" id="IPR045079">
    <property type="entry name" value="Oxoprolinase-like"/>
</dbReference>
<dbReference type="Proteomes" id="UP000214603">
    <property type="component" value="Unassembled WGS sequence"/>
</dbReference>
<dbReference type="OrthoDB" id="8612863at2"/>
<dbReference type="InterPro" id="IPR003692">
    <property type="entry name" value="Hydantoinase_B"/>
</dbReference>
<protein>
    <submittedName>
        <fullName evidence="3">Hydantoinase B</fullName>
    </submittedName>
</protein>
<feature type="compositionally biased region" description="Basic and acidic residues" evidence="1">
    <location>
        <begin position="528"/>
        <end position="541"/>
    </location>
</feature>
<dbReference type="AlphaFoldDB" id="A0A225M805"/>
<evidence type="ECO:0000256" key="1">
    <source>
        <dbReference type="SAM" id="MobiDB-lite"/>
    </source>
</evidence>
<dbReference type="PANTHER" id="PTHR11365">
    <property type="entry name" value="5-OXOPROLINASE RELATED"/>
    <property type="match status" value="1"/>
</dbReference>
<dbReference type="GO" id="GO:0006749">
    <property type="term" value="P:glutathione metabolic process"/>
    <property type="evidence" value="ECO:0007669"/>
    <property type="project" value="TreeGrafter"/>
</dbReference>